<dbReference type="Pfam" id="PF00753">
    <property type="entry name" value="Lactamase_B"/>
    <property type="match status" value="1"/>
</dbReference>
<dbReference type="SMART" id="SM00849">
    <property type="entry name" value="Lactamase_B"/>
    <property type="match status" value="1"/>
</dbReference>
<comment type="catalytic activity">
    <reaction evidence="8">
        <text>3',5'-cyclic UMP + H2O = UMP + H(+)</text>
        <dbReference type="Rhea" id="RHEA:70575"/>
        <dbReference type="ChEBI" id="CHEBI:15377"/>
        <dbReference type="ChEBI" id="CHEBI:15378"/>
        <dbReference type="ChEBI" id="CHEBI:57865"/>
        <dbReference type="ChEBI" id="CHEBI:184387"/>
    </reaction>
    <physiologicalReaction direction="left-to-right" evidence="8">
        <dbReference type="Rhea" id="RHEA:70576"/>
    </physiologicalReaction>
</comment>
<dbReference type="AlphaFoldDB" id="A0A1B2DNJ5"/>
<dbReference type="CDD" id="cd07729">
    <property type="entry name" value="AHL_lactonase_MBL-fold"/>
    <property type="match status" value="1"/>
</dbReference>
<dbReference type="PANTHER" id="PTHR42978:SF7">
    <property type="entry name" value="METALLO-HYDROLASE RV2300C-RELATED"/>
    <property type="match status" value="1"/>
</dbReference>
<evidence type="ECO:0000256" key="2">
    <source>
        <dbReference type="ARBA" id="ARBA00007749"/>
    </source>
</evidence>
<proteinExistence type="inferred from homology"/>
<dbReference type="Gene3D" id="3.60.15.10">
    <property type="entry name" value="Ribonuclease Z/Hydroxyacylglutathione hydrolase-like"/>
    <property type="match status" value="1"/>
</dbReference>
<dbReference type="PANTHER" id="PTHR42978">
    <property type="entry name" value="QUORUM-QUENCHING LACTONASE YTNP-RELATED-RELATED"/>
    <property type="match status" value="1"/>
</dbReference>
<name>A0A1B2DNJ5_9BACL</name>
<keyword evidence="3" id="KW-0479">Metal-binding</keyword>
<evidence type="ECO:0000256" key="5">
    <source>
        <dbReference type="ARBA" id="ARBA00022833"/>
    </source>
</evidence>
<evidence type="ECO:0000259" key="9">
    <source>
        <dbReference type="SMART" id="SM00849"/>
    </source>
</evidence>
<comment type="cofactor">
    <cofactor evidence="1">
        <name>Zn(2+)</name>
        <dbReference type="ChEBI" id="CHEBI:29105"/>
    </cofactor>
</comment>
<keyword evidence="4" id="KW-0378">Hydrolase</keyword>
<accession>A0A1B2DNJ5</accession>
<protein>
    <recommendedName>
        <fullName evidence="9">Metallo-beta-lactamase domain-containing protein</fullName>
    </recommendedName>
</protein>
<keyword evidence="5" id="KW-0862">Zinc</keyword>
<reference evidence="10" key="1">
    <citation type="submission" date="2016-08" db="EMBL/GenBank/DDBJ databases">
        <title>Complete Genome Seqeunce of Paenibacillus sp. BIHB 4019 from tea rhizoplane.</title>
        <authorList>
            <person name="Thakur R."/>
            <person name="Swarnkar M.K."/>
            <person name="Gulati A."/>
        </authorList>
    </citation>
    <scope>NUCLEOTIDE SEQUENCE [LARGE SCALE GENOMIC DNA]</scope>
    <source>
        <strain evidence="10">BIHB4019</strain>
    </source>
</reference>
<feature type="domain" description="Metallo-beta-lactamase" evidence="9">
    <location>
        <begin position="35"/>
        <end position="244"/>
    </location>
</feature>
<evidence type="ECO:0000256" key="7">
    <source>
        <dbReference type="ARBA" id="ARBA00034301"/>
    </source>
</evidence>
<gene>
    <name evidence="10" type="ORF">BBD42_24400</name>
</gene>
<dbReference type="RefSeq" id="WP_099520305.1">
    <property type="nucleotide sequence ID" value="NZ_CP016808.1"/>
</dbReference>
<evidence type="ECO:0000313" key="10">
    <source>
        <dbReference type="EMBL" id="ANY69271.1"/>
    </source>
</evidence>
<sequence length="260" mass="28972">MTSIKRFYVLLVGYEMVPKSLSLRGGDSRIMIAEPICCYLVDTDTGWILMDTGLDESRLRDPELAKHFYTSRGWSALPVVRPAHSLLDQLNAIGVQPADITRVFLSHMEADHTGYLKLFRHAKVYVQRAEYIFAMETPPFLGNITEDYDFPDIDWQLLDGDAELVPGLQIISTPGHTPGHQSAVATLPSGTRLVLTFDAGDFLENFEREQLPGSASGGDEAALASIRRLNELAKQPGSMLFPFHDPVFIQGVKLAPLYYE</sequence>
<organism evidence="10">
    <name type="scientific">Paenibacillus sp. BIHB 4019</name>
    <dbReference type="NCBI Taxonomy" id="1870819"/>
    <lineage>
        <taxon>Bacteria</taxon>
        <taxon>Bacillati</taxon>
        <taxon>Bacillota</taxon>
        <taxon>Bacilli</taxon>
        <taxon>Bacillales</taxon>
        <taxon>Paenibacillaceae</taxon>
        <taxon>Paenibacillus</taxon>
    </lineage>
</organism>
<dbReference type="InterPro" id="IPR051013">
    <property type="entry name" value="MBL_superfamily_lactonases"/>
</dbReference>
<dbReference type="GO" id="GO:0016787">
    <property type="term" value="F:hydrolase activity"/>
    <property type="evidence" value="ECO:0007669"/>
    <property type="project" value="UniProtKB-KW"/>
</dbReference>
<comment type="function">
    <text evidence="7">Counteracts the endogenous Pycsar antiviral defense system. Phosphodiesterase that enables metal-dependent hydrolysis of host cyclic nucleotide Pycsar defense signals such as cCMP and cUMP.</text>
</comment>
<evidence type="ECO:0000256" key="1">
    <source>
        <dbReference type="ARBA" id="ARBA00001947"/>
    </source>
</evidence>
<comment type="catalytic activity">
    <reaction evidence="6">
        <text>3',5'-cyclic CMP + H2O = CMP + H(+)</text>
        <dbReference type="Rhea" id="RHEA:72675"/>
        <dbReference type="ChEBI" id="CHEBI:15377"/>
        <dbReference type="ChEBI" id="CHEBI:15378"/>
        <dbReference type="ChEBI" id="CHEBI:58003"/>
        <dbReference type="ChEBI" id="CHEBI:60377"/>
    </reaction>
    <physiologicalReaction direction="left-to-right" evidence="6">
        <dbReference type="Rhea" id="RHEA:72676"/>
    </physiologicalReaction>
</comment>
<evidence type="ECO:0000256" key="6">
    <source>
        <dbReference type="ARBA" id="ARBA00034221"/>
    </source>
</evidence>
<dbReference type="InterPro" id="IPR036866">
    <property type="entry name" value="RibonucZ/Hydroxyglut_hydro"/>
</dbReference>
<dbReference type="SUPFAM" id="SSF56281">
    <property type="entry name" value="Metallo-hydrolase/oxidoreductase"/>
    <property type="match status" value="1"/>
</dbReference>
<evidence type="ECO:0000256" key="4">
    <source>
        <dbReference type="ARBA" id="ARBA00022801"/>
    </source>
</evidence>
<dbReference type="EMBL" id="CP016808">
    <property type="protein sequence ID" value="ANY69271.1"/>
    <property type="molecule type" value="Genomic_DNA"/>
</dbReference>
<evidence type="ECO:0000256" key="8">
    <source>
        <dbReference type="ARBA" id="ARBA00048505"/>
    </source>
</evidence>
<dbReference type="InterPro" id="IPR001279">
    <property type="entry name" value="Metallo-B-lactamas"/>
</dbReference>
<evidence type="ECO:0000256" key="3">
    <source>
        <dbReference type="ARBA" id="ARBA00022723"/>
    </source>
</evidence>
<comment type="similarity">
    <text evidence="2">Belongs to the metallo-beta-lactamase superfamily.</text>
</comment>
<dbReference type="GO" id="GO:0046872">
    <property type="term" value="F:metal ion binding"/>
    <property type="evidence" value="ECO:0007669"/>
    <property type="project" value="UniProtKB-KW"/>
</dbReference>